<feature type="domain" description="Schlafen AlbA-2" evidence="1">
    <location>
        <begin position="17"/>
        <end position="149"/>
    </location>
</feature>
<evidence type="ECO:0000259" key="1">
    <source>
        <dbReference type="Pfam" id="PF04326"/>
    </source>
</evidence>
<proteinExistence type="predicted"/>
<dbReference type="AlphaFoldDB" id="A0A7Y9B1G9"/>
<name>A0A7Y9B1G9_9FIRM</name>
<dbReference type="InterPro" id="IPR038475">
    <property type="entry name" value="RecG_C_sf"/>
</dbReference>
<accession>A0A7Y9B1G9</accession>
<dbReference type="Pfam" id="PF13749">
    <property type="entry name" value="HATPase_c_4"/>
    <property type="match status" value="1"/>
</dbReference>
<dbReference type="InterPro" id="IPR038461">
    <property type="entry name" value="Schlafen_AlbA_2_dom_sf"/>
</dbReference>
<dbReference type="InterPro" id="IPR007421">
    <property type="entry name" value="Schlafen_AlbA_2_dom"/>
</dbReference>
<comment type="caution">
    <text evidence="2">The sequence shown here is derived from an EMBL/GenBank/DDBJ whole genome shotgun (WGS) entry which is preliminary data.</text>
</comment>
<dbReference type="PANTHER" id="PTHR30595:SF6">
    <property type="entry name" value="SCHLAFEN ALBA-2 DOMAIN-CONTAINING PROTEIN"/>
    <property type="match status" value="1"/>
</dbReference>
<reference evidence="2 3" key="1">
    <citation type="submission" date="2020-06" db="EMBL/GenBank/DDBJ databases">
        <title>Mogibacterium timidum strain W9173 genomic sequence.</title>
        <authorList>
            <person name="Wade W.G."/>
            <person name="Johnston C.D."/>
            <person name="Chen T."/>
            <person name="Dewhirst F.E."/>
        </authorList>
    </citation>
    <scope>NUCLEOTIDE SEQUENCE [LARGE SCALE GENOMIC DNA]</scope>
    <source>
        <strain evidence="2 3">W9173</strain>
    </source>
</reference>
<dbReference type="Gene3D" id="3.30.565.60">
    <property type="match status" value="1"/>
</dbReference>
<organism evidence="2 3">
    <name type="scientific">Mogibacterium timidum</name>
    <dbReference type="NCBI Taxonomy" id="35519"/>
    <lineage>
        <taxon>Bacteria</taxon>
        <taxon>Bacillati</taxon>
        <taxon>Bacillota</taxon>
        <taxon>Clostridia</taxon>
        <taxon>Peptostreptococcales</taxon>
        <taxon>Anaerovoracaceae</taxon>
        <taxon>Mogibacterium</taxon>
    </lineage>
</organism>
<protein>
    <submittedName>
        <fullName evidence="2">Putative DNA binding domain-containing protein</fullName>
    </submittedName>
</protein>
<gene>
    <name evidence="2" type="ORF">HW270_05540</name>
</gene>
<dbReference type="EMBL" id="JABXYR010000002">
    <property type="protein sequence ID" value="NWO23526.1"/>
    <property type="molecule type" value="Genomic_DNA"/>
</dbReference>
<dbReference type="RefSeq" id="WP_036379972.1">
    <property type="nucleotide sequence ID" value="NZ_JABXYR010000002.1"/>
</dbReference>
<sequence length="511" mass="58904">MAIPVNIEKLIRQRVVESSRIEYKTDWNAEPIIHSIAAFANDFDNLGGGYIIIGVEEQDGHPRFPVKGLEKNSLDSIQKELLNKCNLIEPRYIPVIEPAIIDGKNILVLWVPGGDDRPYKCPAKIYTEKGAHKSERIYYIRKASNTIKANALEERELIGLARNIPFDDRVNHHAQIADMRSSLLSEYLHTVDSELYESSLSRTVEDVATDMKLVGGPVEFRKPINVGLMFFNERPDNFFPYSQIEVVDKPDPTGIDMKERIFTGPLDKQLRDALSYIKNYVIAEYVTKVPNQAEAVRIFNWPFRAVEEALSNAVYHRSYQIHEPITVTITPDRMEILSLPGPDRSITDDDLENRVLISARYRNRRIGDFLKELKMVEGRNTGVPLILNEMRNNGSELPVFRTDEERIYFRVILPIHQAFWGNKGKVAEEFQVIKEKKHKRRTREEIHALIIEALIQKRELSMNELAVELGYKNLNNTLRTVVKEMLESGEAEYLYPDKPNSRKQKIYLSGR</sequence>
<dbReference type="Gene3D" id="3.30.950.30">
    <property type="entry name" value="Schlafen, AAA domain"/>
    <property type="match status" value="1"/>
</dbReference>
<evidence type="ECO:0000313" key="2">
    <source>
        <dbReference type="EMBL" id="NWO23526.1"/>
    </source>
</evidence>
<dbReference type="PANTHER" id="PTHR30595">
    <property type="entry name" value="GLPR-RELATED TRANSCRIPTIONAL REPRESSOR"/>
    <property type="match status" value="1"/>
</dbReference>
<keyword evidence="3" id="KW-1185">Reference proteome</keyword>
<dbReference type="Pfam" id="PF04326">
    <property type="entry name" value="SLFN_AlbA_2"/>
    <property type="match status" value="1"/>
</dbReference>
<evidence type="ECO:0000313" key="3">
    <source>
        <dbReference type="Proteomes" id="UP000526307"/>
    </source>
</evidence>
<dbReference type="Proteomes" id="UP000526307">
    <property type="component" value="Unassembled WGS sequence"/>
</dbReference>